<dbReference type="GO" id="GO:0008061">
    <property type="term" value="F:chitin binding"/>
    <property type="evidence" value="ECO:0007669"/>
    <property type="project" value="InterPro"/>
</dbReference>
<organism evidence="9 10">
    <name type="scientific">Polyplax serrata</name>
    <name type="common">Common mouse louse</name>
    <dbReference type="NCBI Taxonomy" id="468196"/>
    <lineage>
        <taxon>Eukaryota</taxon>
        <taxon>Metazoa</taxon>
        <taxon>Ecdysozoa</taxon>
        <taxon>Arthropoda</taxon>
        <taxon>Hexapoda</taxon>
        <taxon>Insecta</taxon>
        <taxon>Pterygota</taxon>
        <taxon>Neoptera</taxon>
        <taxon>Paraneoptera</taxon>
        <taxon>Psocodea</taxon>
        <taxon>Troctomorpha</taxon>
        <taxon>Phthiraptera</taxon>
        <taxon>Anoplura</taxon>
        <taxon>Polyplacidae</taxon>
        <taxon>Polyplax</taxon>
    </lineage>
</organism>
<dbReference type="GO" id="GO:0005975">
    <property type="term" value="P:carbohydrate metabolic process"/>
    <property type="evidence" value="ECO:0007669"/>
    <property type="project" value="InterPro"/>
</dbReference>
<evidence type="ECO:0000256" key="2">
    <source>
        <dbReference type="ARBA" id="ARBA00023157"/>
    </source>
</evidence>
<dbReference type="AlphaFoldDB" id="A0AAN8P616"/>
<evidence type="ECO:0000256" key="7">
    <source>
        <dbReference type="SAM" id="SignalP"/>
    </source>
</evidence>
<dbReference type="EMBL" id="JAWJWE010000005">
    <property type="protein sequence ID" value="KAK6634517.1"/>
    <property type="molecule type" value="Genomic_DNA"/>
</dbReference>
<feature type="compositionally biased region" description="Polar residues" evidence="6">
    <location>
        <begin position="512"/>
        <end position="526"/>
    </location>
</feature>
<dbReference type="PANTHER" id="PTHR11177:SF403">
    <property type="entry name" value="CHITINASE 2-RELATED"/>
    <property type="match status" value="1"/>
</dbReference>
<dbReference type="SMART" id="SM00636">
    <property type="entry name" value="Glyco_18"/>
    <property type="match status" value="1"/>
</dbReference>
<evidence type="ECO:0000256" key="4">
    <source>
        <dbReference type="RuleBase" id="RU000489"/>
    </source>
</evidence>
<keyword evidence="3 4" id="KW-0326">Glycosidase</keyword>
<dbReference type="InterPro" id="IPR050314">
    <property type="entry name" value="Glycosyl_Hydrlase_18"/>
</dbReference>
<keyword evidence="2" id="KW-1015">Disulfide bond</keyword>
<dbReference type="PROSITE" id="PS01095">
    <property type="entry name" value="GH18_1"/>
    <property type="match status" value="1"/>
</dbReference>
<dbReference type="PANTHER" id="PTHR11177">
    <property type="entry name" value="CHITINASE"/>
    <property type="match status" value="1"/>
</dbReference>
<dbReference type="FunFam" id="3.10.50.10:FF:000001">
    <property type="entry name" value="Chitinase 3-like 1"/>
    <property type="match status" value="1"/>
</dbReference>
<dbReference type="GO" id="GO:0005576">
    <property type="term" value="C:extracellular region"/>
    <property type="evidence" value="ECO:0007669"/>
    <property type="project" value="TreeGrafter"/>
</dbReference>
<dbReference type="PROSITE" id="PS51910">
    <property type="entry name" value="GH18_2"/>
    <property type="match status" value="1"/>
</dbReference>
<accession>A0AAN8P616</accession>
<feature type="region of interest" description="Disordered" evidence="6">
    <location>
        <begin position="506"/>
        <end position="526"/>
    </location>
</feature>
<dbReference type="InterPro" id="IPR001223">
    <property type="entry name" value="Glyco_hydro18_cat"/>
</dbReference>
<dbReference type="GO" id="GO:0006032">
    <property type="term" value="P:chitin catabolic process"/>
    <property type="evidence" value="ECO:0007669"/>
    <property type="project" value="TreeGrafter"/>
</dbReference>
<dbReference type="InterPro" id="IPR017853">
    <property type="entry name" value="GH"/>
</dbReference>
<dbReference type="Gene3D" id="3.10.50.10">
    <property type="match status" value="1"/>
</dbReference>
<keyword evidence="1 4" id="KW-0378">Hydrolase</keyword>
<evidence type="ECO:0000256" key="6">
    <source>
        <dbReference type="SAM" id="MobiDB-lite"/>
    </source>
</evidence>
<feature type="domain" description="GH18" evidence="8">
    <location>
        <begin position="41"/>
        <end position="417"/>
    </location>
</feature>
<evidence type="ECO:0000313" key="9">
    <source>
        <dbReference type="EMBL" id="KAK6634517.1"/>
    </source>
</evidence>
<dbReference type="CDD" id="cd02872">
    <property type="entry name" value="GH18_chitolectin_chitotriosidase"/>
    <property type="match status" value="1"/>
</dbReference>
<evidence type="ECO:0000256" key="1">
    <source>
        <dbReference type="ARBA" id="ARBA00022801"/>
    </source>
</evidence>
<dbReference type="Proteomes" id="UP001372834">
    <property type="component" value="Unassembled WGS sequence"/>
</dbReference>
<dbReference type="InterPro" id="IPR029070">
    <property type="entry name" value="Chitinase_insertion_sf"/>
</dbReference>
<dbReference type="SUPFAM" id="SSF54556">
    <property type="entry name" value="Chitinase insertion domain"/>
    <property type="match status" value="1"/>
</dbReference>
<dbReference type="InterPro" id="IPR001579">
    <property type="entry name" value="Glyco_hydro_18_chit_AS"/>
</dbReference>
<evidence type="ECO:0000313" key="10">
    <source>
        <dbReference type="Proteomes" id="UP001372834"/>
    </source>
</evidence>
<dbReference type="SUPFAM" id="SSF51445">
    <property type="entry name" value="(Trans)glycosidases"/>
    <property type="match status" value="1"/>
</dbReference>
<reference evidence="9 10" key="1">
    <citation type="submission" date="2023-10" db="EMBL/GenBank/DDBJ databases">
        <title>Genomes of two closely related lineages of the louse Polyplax serrata with different host specificities.</title>
        <authorList>
            <person name="Martinu J."/>
            <person name="Tarabai H."/>
            <person name="Stefka J."/>
            <person name="Hypsa V."/>
        </authorList>
    </citation>
    <scope>NUCLEOTIDE SEQUENCE [LARGE SCALE GENOMIC DNA]</scope>
    <source>
        <strain evidence="9">HR10_N</strain>
    </source>
</reference>
<feature type="signal peptide" evidence="7">
    <location>
        <begin position="1"/>
        <end position="27"/>
    </location>
</feature>
<sequence length="580" mass="65358">MASNLDGYQRLLLGIFTFFYLAKLTDSAQWTKADLGPTHDKHVVCYIGTWSVYRPGRGSFTIDDIDGKLCTHLVYAFVGLNATTNTLRSIDPYYDLEENYGKGSFKKMTQLKLKYPNLKVTLAVGGWNEGSLNYSTMALEPESRKKFINSVVDYVTRYNFDGFDLDWEFPGSRGGRKEDKQNFALLVKELKQELVKKNLILTAALGAAPNTIDTAYDIPEISKYLDLLHFMCYDYHGPWDKQVGANAPLTSNDNLDLESSIKHVLKLGAPPEKLVIGIPAYGHTFLTDNQTDSGIGTRVLGPGPEGAFTKQQGFQGYNELCMEFLKTEGWSKYWDANSSTPYATNGNHVIAYDDERSIIEKVNLGLKYKVGGFMVWSIDTDDFHGDCERERLKIQDDQDKKYSYPLLKAVHRAIEQSTIQGDIVVPQVPTNEVDDSKESPSNNKAYWSRNHISVEVFCRCGPHQIRVIPTLQDEPLKYFSDKGKTHCAYNMTKNIQYPVITGTLGSEKKIPNQRTRSPNETKPPQKFQTCVRLLELRQVAGTSTNPVTRAARGIHVTRQTQDELDTSTSLESDCLHLPKS</sequence>
<dbReference type="GO" id="GO:0004568">
    <property type="term" value="F:chitinase activity"/>
    <property type="evidence" value="ECO:0007669"/>
    <property type="project" value="TreeGrafter"/>
</dbReference>
<evidence type="ECO:0000259" key="8">
    <source>
        <dbReference type="PROSITE" id="PS51910"/>
    </source>
</evidence>
<dbReference type="FunFam" id="3.20.20.80:FF:000097">
    <property type="entry name" value="Probable chitinase 2"/>
    <property type="match status" value="1"/>
</dbReference>
<feature type="chain" id="PRO_5042952623" description="GH18 domain-containing protein" evidence="7">
    <location>
        <begin position="28"/>
        <end position="580"/>
    </location>
</feature>
<name>A0AAN8P616_POLSC</name>
<dbReference type="Gene3D" id="3.20.20.80">
    <property type="entry name" value="Glycosidases"/>
    <property type="match status" value="1"/>
</dbReference>
<evidence type="ECO:0000256" key="5">
    <source>
        <dbReference type="RuleBase" id="RU004453"/>
    </source>
</evidence>
<feature type="region of interest" description="Disordered" evidence="6">
    <location>
        <begin position="558"/>
        <end position="580"/>
    </location>
</feature>
<comment type="similarity">
    <text evidence="5">Belongs to the glycosyl hydrolase 18 family.</text>
</comment>
<evidence type="ECO:0000256" key="3">
    <source>
        <dbReference type="ARBA" id="ARBA00023295"/>
    </source>
</evidence>
<keyword evidence="7" id="KW-0732">Signal</keyword>
<dbReference type="Pfam" id="PF00704">
    <property type="entry name" value="Glyco_hydro_18"/>
    <property type="match status" value="1"/>
</dbReference>
<proteinExistence type="inferred from homology"/>
<gene>
    <name evidence="9" type="ORF">RUM43_011918</name>
</gene>
<protein>
    <recommendedName>
        <fullName evidence="8">GH18 domain-containing protein</fullName>
    </recommendedName>
</protein>
<comment type="caution">
    <text evidence="9">The sequence shown here is derived from an EMBL/GenBank/DDBJ whole genome shotgun (WGS) entry which is preliminary data.</text>
</comment>
<dbReference type="InterPro" id="IPR011583">
    <property type="entry name" value="Chitinase_II/V-like_cat"/>
</dbReference>